<dbReference type="PROSITE" id="PS50005">
    <property type="entry name" value="TPR"/>
    <property type="match status" value="10"/>
</dbReference>
<reference evidence="4 5" key="1">
    <citation type="submission" date="2020-07" db="EMBL/GenBank/DDBJ databases">
        <title>Genomic Encyclopedia of Type Strains, Phase IV (KMG-V): Genome sequencing to study the core and pangenomes of soil and plant-associated prokaryotes.</title>
        <authorList>
            <person name="Whitman W."/>
        </authorList>
    </citation>
    <scope>NUCLEOTIDE SEQUENCE [LARGE SCALE GENOMIC DNA]</scope>
    <source>
        <strain evidence="4 5">S1</strain>
    </source>
</reference>
<dbReference type="Pfam" id="PF13181">
    <property type="entry name" value="TPR_8"/>
    <property type="match status" value="7"/>
</dbReference>
<dbReference type="InterPro" id="IPR011990">
    <property type="entry name" value="TPR-like_helical_dom_sf"/>
</dbReference>
<dbReference type="Pfam" id="PF13432">
    <property type="entry name" value="TPR_16"/>
    <property type="match status" value="1"/>
</dbReference>
<evidence type="ECO:0000313" key="5">
    <source>
        <dbReference type="Proteomes" id="UP000522365"/>
    </source>
</evidence>
<proteinExistence type="predicted"/>
<feature type="repeat" description="TPR" evidence="3">
    <location>
        <begin position="179"/>
        <end position="212"/>
    </location>
</feature>
<evidence type="ECO:0000256" key="1">
    <source>
        <dbReference type="ARBA" id="ARBA00022737"/>
    </source>
</evidence>
<feature type="repeat" description="TPR" evidence="3">
    <location>
        <begin position="284"/>
        <end position="317"/>
    </location>
</feature>
<feature type="repeat" description="TPR" evidence="3">
    <location>
        <begin position="352"/>
        <end position="385"/>
    </location>
</feature>
<feature type="repeat" description="TPR" evidence="3">
    <location>
        <begin position="318"/>
        <end position="351"/>
    </location>
</feature>
<comment type="caution">
    <text evidence="4">The sequence shown here is derived from an EMBL/GenBank/DDBJ whole genome shotgun (WGS) entry which is preliminary data.</text>
</comment>
<feature type="repeat" description="TPR" evidence="3">
    <location>
        <begin position="112"/>
        <end position="145"/>
    </location>
</feature>
<dbReference type="SMART" id="SM00028">
    <property type="entry name" value="TPR"/>
    <property type="match status" value="14"/>
</dbReference>
<dbReference type="SUPFAM" id="SSF48452">
    <property type="entry name" value="TPR-like"/>
    <property type="match status" value="2"/>
</dbReference>
<dbReference type="Pfam" id="PF12895">
    <property type="entry name" value="ANAPC3"/>
    <property type="match status" value="1"/>
</dbReference>
<keyword evidence="1" id="KW-0677">Repeat</keyword>
<feature type="repeat" description="TPR" evidence="3">
    <location>
        <begin position="247"/>
        <end position="280"/>
    </location>
</feature>
<sequence>MSRKGKKSDYYDFYLKKGDFYFENGDFNRALSCYKKSLSEKKSYKSYFKLGIMYSFGEDHDKALEYLKKAYELKNNNYVTLLAIGIVYSESGDHDKALEYLKKAYELNDSRYELLTALGDEYVFKDDYENAVSHYKKAYELNDDNNILKDIGSAYLYNEDYENAIFYLKKAYNVNNSDYFIAWSLGSAYLYNEDYENAIFYLKKAYELNADTYTIPMELGTAYFNNGDHKNALKYLEESKKLNPADYTIFLTLGEVYLEIEDPDAALEYLKKAYELNDTNNNREYTLGKIENVYIYKKDYENAINYLKKAYELNNTDYKLTARLGGLYLLLEDYVNSLEFFKKAKALNSEDYEICRFLGVGYLYNEDYENALKYLEESKKLNPKNYTVYISLGDLYLERKENENAIKNYSKSISLEKNIAAYVNRGIAYSNMGNFKNALEDGLNALKYFDDDQYSKRDRAVIYYNIAEYLIPDEKYAESWNYYKKALKIDFELVKKNQDEYSSIFAYIYENILNDKNEAECISIFGHLCKIIIRVKNFKKERLVEKGNLVHYTKPHVLELFIEKNSKFHLYDASYMNDPEEGKLLLDIAKHVKSPLKKFYPRKKESNEFRTFIGSFLPSECKDKLFLWRTYGKDKNGGEAKGACIEIEESFFDHEKHNVLNNLIMEQNIENGSFSGTKQSAVDKTPLNIYRVVYEKLNDEDGKIKSLLADINEDLTGLLKYTKFKKPIGILVRSIMDEVTYLVKSVNYKEEEEVRAIITYKIDNPHIQTDNNVSPPRLYVEIDKELKKYISSVVIGPRVENKGEWKVYLDYHKIPTKISDCKFK</sequence>
<feature type="repeat" description="TPR" evidence="3">
    <location>
        <begin position="78"/>
        <end position="111"/>
    </location>
</feature>
<name>A0A7J9P0K8_METMI</name>
<evidence type="ECO:0000256" key="3">
    <source>
        <dbReference type="PROSITE-ProRule" id="PRU00339"/>
    </source>
</evidence>
<evidence type="ECO:0000256" key="2">
    <source>
        <dbReference type="ARBA" id="ARBA00022803"/>
    </source>
</evidence>
<dbReference type="PANTHER" id="PTHR44186">
    <property type="match status" value="1"/>
</dbReference>
<evidence type="ECO:0000313" key="4">
    <source>
        <dbReference type="EMBL" id="MBA2853490.1"/>
    </source>
</evidence>
<dbReference type="InterPro" id="IPR019734">
    <property type="entry name" value="TPR_rpt"/>
</dbReference>
<dbReference type="InterPro" id="IPR006597">
    <property type="entry name" value="Sel1-like"/>
</dbReference>
<accession>A0A7J9P0K8</accession>
<gene>
    <name evidence="4" type="ORF">HNP89_001466</name>
</gene>
<dbReference type="Gene3D" id="1.25.40.10">
    <property type="entry name" value="Tetratricopeptide repeat domain"/>
    <property type="match status" value="5"/>
</dbReference>
<dbReference type="AlphaFoldDB" id="A0A7J9P0K8"/>
<dbReference type="EMBL" id="JACDUK010000003">
    <property type="protein sequence ID" value="MBA2853490.1"/>
    <property type="molecule type" value="Genomic_DNA"/>
</dbReference>
<protein>
    <submittedName>
        <fullName evidence="4">Tetratricopeptide (TPR) repeat protein</fullName>
    </submittedName>
</protein>
<feature type="repeat" description="TPR" evidence="3">
    <location>
        <begin position="213"/>
        <end position="246"/>
    </location>
</feature>
<feature type="repeat" description="TPR" evidence="3">
    <location>
        <begin position="44"/>
        <end position="77"/>
    </location>
</feature>
<dbReference type="PANTHER" id="PTHR44186:SF1">
    <property type="entry name" value="BARDET-BIEDL SYNDROME 4 PROTEIN"/>
    <property type="match status" value="1"/>
</dbReference>
<dbReference type="SMART" id="SM00671">
    <property type="entry name" value="SEL1"/>
    <property type="match status" value="7"/>
</dbReference>
<dbReference type="Proteomes" id="UP000522365">
    <property type="component" value="Unassembled WGS sequence"/>
</dbReference>
<keyword evidence="2 3" id="KW-0802">TPR repeat</keyword>
<organism evidence="4 5">
    <name type="scientific">Methanococcus maripaludis</name>
    <name type="common">Methanococcus deltae</name>
    <dbReference type="NCBI Taxonomy" id="39152"/>
    <lineage>
        <taxon>Archaea</taxon>
        <taxon>Methanobacteriati</taxon>
        <taxon>Methanobacteriota</taxon>
        <taxon>Methanomada group</taxon>
        <taxon>Methanococci</taxon>
        <taxon>Methanococcales</taxon>
        <taxon>Methanococcaceae</taxon>
        <taxon>Methanococcus</taxon>
    </lineage>
</organism>
<feature type="repeat" description="TPR" evidence="3">
    <location>
        <begin position="386"/>
        <end position="419"/>
    </location>
</feature>